<dbReference type="SUPFAM" id="SSF103473">
    <property type="entry name" value="MFS general substrate transporter"/>
    <property type="match status" value="1"/>
</dbReference>
<keyword evidence="4 5" id="KW-0472">Membrane</keyword>
<feature type="transmembrane region" description="Helical" evidence="5">
    <location>
        <begin position="362"/>
        <end position="388"/>
    </location>
</feature>
<dbReference type="PANTHER" id="PTHR23502">
    <property type="entry name" value="MAJOR FACILITATOR SUPERFAMILY"/>
    <property type="match status" value="1"/>
</dbReference>
<keyword evidence="2 5" id="KW-0812">Transmembrane</keyword>
<accession>A0ABR4JBM3</accession>
<feature type="transmembrane region" description="Helical" evidence="5">
    <location>
        <begin position="293"/>
        <end position="314"/>
    </location>
</feature>
<comment type="subcellular location">
    <subcellularLocation>
        <location evidence="1">Membrane</location>
        <topology evidence="1">Multi-pass membrane protein</topology>
    </subcellularLocation>
</comment>
<feature type="transmembrane region" description="Helical" evidence="5">
    <location>
        <begin position="85"/>
        <end position="102"/>
    </location>
</feature>
<dbReference type="Pfam" id="PF07690">
    <property type="entry name" value="MFS_1"/>
    <property type="match status" value="1"/>
</dbReference>
<feature type="transmembrane region" description="Helical" evidence="5">
    <location>
        <begin position="430"/>
        <end position="450"/>
    </location>
</feature>
<feature type="transmembrane region" description="Helical" evidence="5">
    <location>
        <begin position="400"/>
        <end position="418"/>
    </location>
</feature>
<evidence type="ECO:0000256" key="1">
    <source>
        <dbReference type="ARBA" id="ARBA00004141"/>
    </source>
</evidence>
<feature type="transmembrane region" description="Helical" evidence="5">
    <location>
        <begin position="41"/>
        <end position="65"/>
    </location>
</feature>
<organism evidence="6 7">
    <name type="scientific">Aspergillus pseudoustus</name>
    <dbReference type="NCBI Taxonomy" id="1810923"/>
    <lineage>
        <taxon>Eukaryota</taxon>
        <taxon>Fungi</taxon>
        <taxon>Dikarya</taxon>
        <taxon>Ascomycota</taxon>
        <taxon>Pezizomycotina</taxon>
        <taxon>Eurotiomycetes</taxon>
        <taxon>Eurotiomycetidae</taxon>
        <taxon>Eurotiales</taxon>
        <taxon>Aspergillaceae</taxon>
        <taxon>Aspergillus</taxon>
        <taxon>Aspergillus subgen. Nidulantes</taxon>
    </lineage>
</organism>
<dbReference type="EMBL" id="JBFXLU010000179">
    <property type="protein sequence ID" value="KAL2836398.1"/>
    <property type="molecule type" value="Genomic_DNA"/>
</dbReference>
<protein>
    <submittedName>
        <fullName evidence="6">Major facilitator superfamily domain-containing protein</fullName>
    </submittedName>
</protein>
<evidence type="ECO:0000256" key="4">
    <source>
        <dbReference type="ARBA" id="ARBA00023136"/>
    </source>
</evidence>
<feature type="transmembrane region" description="Helical" evidence="5">
    <location>
        <begin position="169"/>
        <end position="191"/>
    </location>
</feature>
<dbReference type="Gene3D" id="1.20.1250.20">
    <property type="entry name" value="MFS general substrate transporter like domains"/>
    <property type="match status" value="1"/>
</dbReference>
<evidence type="ECO:0000313" key="6">
    <source>
        <dbReference type="EMBL" id="KAL2836398.1"/>
    </source>
</evidence>
<reference evidence="6 7" key="1">
    <citation type="submission" date="2024-07" db="EMBL/GenBank/DDBJ databases">
        <title>Section-level genome sequencing and comparative genomics of Aspergillus sections Usti and Cavernicolus.</title>
        <authorList>
            <consortium name="Lawrence Berkeley National Laboratory"/>
            <person name="Nybo J.L."/>
            <person name="Vesth T.C."/>
            <person name="Theobald S."/>
            <person name="Frisvad J.C."/>
            <person name="Larsen T.O."/>
            <person name="Kjaerboelling I."/>
            <person name="Rothschild-Mancinelli K."/>
            <person name="Lyhne E.K."/>
            <person name="Kogle M.E."/>
            <person name="Barry K."/>
            <person name="Clum A."/>
            <person name="Na H."/>
            <person name="Ledsgaard L."/>
            <person name="Lin J."/>
            <person name="Lipzen A."/>
            <person name="Kuo A."/>
            <person name="Riley R."/>
            <person name="Mondo S."/>
            <person name="Labutti K."/>
            <person name="Haridas S."/>
            <person name="Pangalinan J."/>
            <person name="Salamov A.A."/>
            <person name="Simmons B.A."/>
            <person name="Magnuson J.K."/>
            <person name="Chen J."/>
            <person name="Drula E."/>
            <person name="Henrissat B."/>
            <person name="Wiebenga A."/>
            <person name="Lubbers R.J."/>
            <person name="Gomes A.C."/>
            <person name="Makela M.R."/>
            <person name="Stajich J."/>
            <person name="Grigoriev I.V."/>
            <person name="Mortensen U.H."/>
            <person name="De Vries R.P."/>
            <person name="Baker S.E."/>
            <person name="Andersen M.R."/>
        </authorList>
    </citation>
    <scope>NUCLEOTIDE SEQUENCE [LARGE SCALE GENOMIC DNA]</scope>
    <source>
        <strain evidence="6 7">CBS 123904</strain>
    </source>
</reference>
<keyword evidence="3 5" id="KW-1133">Transmembrane helix</keyword>
<evidence type="ECO:0000256" key="2">
    <source>
        <dbReference type="ARBA" id="ARBA00022692"/>
    </source>
</evidence>
<proteinExistence type="predicted"/>
<feature type="transmembrane region" description="Helical" evidence="5">
    <location>
        <begin position="139"/>
        <end position="157"/>
    </location>
</feature>
<evidence type="ECO:0000256" key="5">
    <source>
        <dbReference type="SAM" id="Phobius"/>
    </source>
</evidence>
<feature type="transmembrane region" description="Helical" evidence="5">
    <location>
        <begin position="109"/>
        <end position="133"/>
    </location>
</feature>
<comment type="caution">
    <text evidence="6">The sequence shown here is derived from an EMBL/GenBank/DDBJ whole genome shotgun (WGS) entry which is preliminary data.</text>
</comment>
<feature type="transmembrane region" description="Helical" evidence="5">
    <location>
        <begin position="255"/>
        <end position="281"/>
    </location>
</feature>
<dbReference type="InterPro" id="IPR036259">
    <property type="entry name" value="MFS_trans_sf"/>
</dbReference>
<feature type="transmembrane region" description="Helical" evidence="5">
    <location>
        <begin position="197"/>
        <end position="215"/>
    </location>
</feature>
<gene>
    <name evidence="6" type="ORF">BJY01DRAFT_238275</name>
</gene>
<evidence type="ECO:0000256" key="3">
    <source>
        <dbReference type="ARBA" id="ARBA00022989"/>
    </source>
</evidence>
<name>A0ABR4JBM3_9EURO</name>
<dbReference type="InterPro" id="IPR011701">
    <property type="entry name" value="MFS"/>
</dbReference>
<sequence>MHTKKRPVPKSAADGFTLLIPQPSDSPDDPLNWDAFTKHTILGVVIACSFLPDYGSVTGAVTFSLQAKEYGNTPDIVNHSQSGNQFMVGAGGTVAVILSAYFGRLPVLFWFMVGALATALGQALSHGFMGFFIPRDVNGFFSGIAQGGGLMFIKDLFFHHEQARKINLWQSCVILSPFMGPLLASFMTIQLSWRWPFHIYSMETGLALLGVVVFGRETYYDRRRSQSVNQWRTGRMGNTFAQAMLRSLHILQKPVVVLVLIYYICIFAWLVAINATLPMILTEQYGFGSKQIGFMYFAPVLAAILAYLIGHWLHDLLAHAYTSRNHGRFDPESQLIIVWLAIPFMVSGLVIVGFALGRNYHYMLVALGWAFYTFGVIVNSASVNMYLLNSYPEASPEVGMWINFAPTAGGFIISYFQVQWVSGVGAEVAFGTQAAICLAVFSIVAVLQLFGRRLREVGEELNF</sequence>
<evidence type="ECO:0000313" key="7">
    <source>
        <dbReference type="Proteomes" id="UP001610446"/>
    </source>
</evidence>
<dbReference type="PANTHER" id="PTHR23502:SF187">
    <property type="entry name" value="TRANSPORTER, PUTATIVE (AFU_ORTHOLOGUE AFUA_2G17840)-RELATED"/>
    <property type="match status" value="1"/>
</dbReference>
<feature type="transmembrane region" description="Helical" evidence="5">
    <location>
        <begin position="335"/>
        <end position="356"/>
    </location>
</feature>
<keyword evidence="7" id="KW-1185">Reference proteome</keyword>
<dbReference type="Proteomes" id="UP001610446">
    <property type="component" value="Unassembled WGS sequence"/>
</dbReference>